<evidence type="ECO:0000256" key="4">
    <source>
        <dbReference type="SAM" id="MobiDB-lite"/>
    </source>
</evidence>
<organism evidence="5 6">
    <name type="scientific">Actinomyces bovis</name>
    <dbReference type="NCBI Taxonomy" id="1658"/>
    <lineage>
        <taxon>Bacteria</taxon>
        <taxon>Bacillati</taxon>
        <taxon>Actinomycetota</taxon>
        <taxon>Actinomycetes</taxon>
        <taxon>Actinomycetales</taxon>
        <taxon>Actinomycetaceae</taxon>
        <taxon>Actinomyces</taxon>
    </lineage>
</organism>
<evidence type="ECO:0000313" key="5">
    <source>
        <dbReference type="EMBL" id="SPT53711.1"/>
    </source>
</evidence>
<dbReference type="GO" id="GO:0008233">
    <property type="term" value="F:peptidase activity"/>
    <property type="evidence" value="ECO:0007669"/>
    <property type="project" value="UniProtKB-KW"/>
</dbReference>
<evidence type="ECO:0000313" key="6">
    <source>
        <dbReference type="Proteomes" id="UP000250006"/>
    </source>
</evidence>
<comment type="caution">
    <text evidence="3">Lacks conserved residue(s) required for the propagation of feature annotation.</text>
</comment>
<protein>
    <submittedName>
        <fullName evidence="5">Minor extracellular protease vpr</fullName>
        <ecNumber evidence="5">3.4.21.-</ecNumber>
    </submittedName>
</protein>
<dbReference type="PROSITE" id="PS51892">
    <property type="entry name" value="SUBTILASE"/>
    <property type="match status" value="1"/>
</dbReference>
<comment type="caution">
    <text evidence="5">The sequence shown here is derived from an EMBL/GenBank/DDBJ whole genome shotgun (WGS) entry which is preliminary data.</text>
</comment>
<dbReference type="GO" id="GO:0006508">
    <property type="term" value="P:proteolysis"/>
    <property type="evidence" value="ECO:0007669"/>
    <property type="project" value="UniProtKB-KW"/>
</dbReference>
<dbReference type="EMBL" id="UAPQ01000007">
    <property type="protein sequence ID" value="SPT53711.1"/>
    <property type="molecule type" value="Genomic_DNA"/>
</dbReference>
<dbReference type="PROSITE" id="PS00136">
    <property type="entry name" value="SUBTILASE_ASP"/>
    <property type="match status" value="1"/>
</dbReference>
<keyword evidence="2 5" id="KW-0378">Hydrolase</keyword>
<sequence length="88" mass="8916">MEELASLDSVVSVMPVVAIPRPQPLPGTTDQRTDAEKSEGVADMSTFSAADLGGAAEAHAADYTGKGITIGIIDSGVDYDHPDLGGTG</sequence>
<feature type="region of interest" description="Disordered" evidence="4">
    <location>
        <begin position="18"/>
        <end position="40"/>
    </location>
</feature>
<dbReference type="InterPro" id="IPR023827">
    <property type="entry name" value="Peptidase_S8_Asp-AS"/>
</dbReference>
<evidence type="ECO:0000256" key="2">
    <source>
        <dbReference type="ARBA" id="ARBA00022801"/>
    </source>
</evidence>
<evidence type="ECO:0000256" key="3">
    <source>
        <dbReference type="PROSITE-ProRule" id="PRU01240"/>
    </source>
</evidence>
<dbReference type="EC" id="3.4.21.-" evidence="5"/>
<keyword evidence="6" id="KW-1185">Reference proteome</keyword>
<evidence type="ECO:0000256" key="1">
    <source>
        <dbReference type="ARBA" id="ARBA00011073"/>
    </source>
</evidence>
<dbReference type="Gene3D" id="3.40.50.200">
    <property type="entry name" value="Peptidase S8/S53 domain"/>
    <property type="match status" value="1"/>
</dbReference>
<feature type="compositionally biased region" description="Basic and acidic residues" evidence="4">
    <location>
        <begin position="31"/>
        <end position="40"/>
    </location>
</feature>
<reference evidence="5 6" key="1">
    <citation type="submission" date="2018-06" db="EMBL/GenBank/DDBJ databases">
        <authorList>
            <consortium name="Pathogen Informatics"/>
            <person name="Doyle S."/>
        </authorList>
    </citation>
    <scope>NUCLEOTIDE SEQUENCE [LARGE SCALE GENOMIC DNA]</scope>
    <source>
        <strain evidence="5 6">NCTC11535</strain>
    </source>
</reference>
<gene>
    <name evidence="5" type="primary">vpr</name>
    <name evidence="5" type="ORF">NCTC11535_01388</name>
</gene>
<keyword evidence="5" id="KW-0645">Protease</keyword>
<dbReference type="SUPFAM" id="SSF52743">
    <property type="entry name" value="Subtilisin-like"/>
    <property type="match status" value="1"/>
</dbReference>
<comment type="similarity">
    <text evidence="1 3">Belongs to the peptidase S8 family.</text>
</comment>
<name>A0ABY1VNN5_9ACTO</name>
<dbReference type="Proteomes" id="UP000250006">
    <property type="component" value="Unassembled WGS sequence"/>
</dbReference>
<accession>A0ABY1VNN5</accession>
<dbReference type="InterPro" id="IPR036852">
    <property type="entry name" value="Peptidase_S8/S53_dom_sf"/>
</dbReference>
<proteinExistence type="inferred from homology"/>